<evidence type="ECO:0000313" key="6">
    <source>
        <dbReference type="Proteomes" id="UP000006702"/>
    </source>
</evidence>
<dbReference type="KEGG" id="nfi:NFIA_030520"/>
<dbReference type="PANTHER" id="PTHR43918">
    <property type="entry name" value="ACETYLCHOLINESTERASE"/>
    <property type="match status" value="1"/>
</dbReference>
<evidence type="ECO:0000256" key="2">
    <source>
        <dbReference type="ARBA" id="ARBA00022801"/>
    </source>
</evidence>
<keyword evidence="2" id="KW-0378">Hydrolase</keyword>
<evidence type="ECO:0000256" key="3">
    <source>
        <dbReference type="SAM" id="SignalP"/>
    </source>
</evidence>
<dbReference type="ESTHER" id="neofi-a1d9y8">
    <property type="family name" value="Fungal_carboxylesterase_lipase"/>
</dbReference>
<dbReference type="Proteomes" id="UP000006702">
    <property type="component" value="Unassembled WGS sequence"/>
</dbReference>
<evidence type="ECO:0000313" key="5">
    <source>
        <dbReference type="EMBL" id="EAW20619.1"/>
    </source>
</evidence>
<feature type="chain" id="PRO_5002633924" evidence="3">
    <location>
        <begin position="20"/>
        <end position="592"/>
    </location>
</feature>
<dbReference type="OrthoDB" id="408631at2759"/>
<dbReference type="AlphaFoldDB" id="A1D9Y8"/>
<keyword evidence="6" id="KW-1185">Reference proteome</keyword>
<organism evidence="5 6">
    <name type="scientific">Neosartorya fischeri (strain ATCC 1020 / DSM 3700 / CBS 544.65 / FGSC A1164 / JCM 1740 / NRRL 181 / WB 181)</name>
    <name type="common">Aspergillus fischerianus</name>
    <dbReference type="NCBI Taxonomy" id="331117"/>
    <lineage>
        <taxon>Eukaryota</taxon>
        <taxon>Fungi</taxon>
        <taxon>Dikarya</taxon>
        <taxon>Ascomycota</taxon>
        <taxon>Pezizomycotina</taxon>
        <taxon>Eurotiomycetes</taxon>
        <taxon>Eurotiomycetidae</taxon>
        <taxon>Eurotiales</taxon>
        <taxon>Aspergillaceae</taxon>
        <taxon>Aspergillus</taxon>
        <taxon>Aspergillus subgen. Fumigati</taxon>
    </lineage>
</organism>
<protein>
    <submittedName>
        <fullName evidence="5">Carboxylesterase family protein</fullName>
    </submittedName>
</protein>
<evidence type="ECO:0000256" key="1">
    <source>
        <dbReference type="ARBA" id="ARBA00005964"/>
    </source>
</evidence>
<accession>A1D9Y8</accession>
<dbReference type="Gene3D" id="3.40.50.1820">
    <property type="entry name" value="alpha/beta hydrolase"/>
    <property type="match status" value="1"/>
</dbReference>
<dbReference type="RefSeq" id="XP_001262516.1">
    <property type="nucleotide sequence ID" value="XM_001262515.1"/>
</dbReference>
<evidence type="ECO:0000259" key="4">
    <source>
        <dbReference type="Pfam" id="PF00135"/>
    </source>
</evidence>
<feature type="signal peptide" evidence="3">
    <location>
        <begin position="1"/>
        <end position="19"/>
    </location>
</feature>
<dbReference type="InterPro" id="IPR029058">
    <property type="entry name" value="AB_hydrolase_fold"/>
</dbReference>
<dbReference type="PANTHER" id="PTHR43918:SF4">
    <property type="entry name" value="CARBOXYLIC ESTER HYDROLASE"/>
    <property type="match status" value="1"/>
</dbReference>
<dbReference type="OMA" id="CENDGAF"/>
<dbReference type="GO" id="GO:0052689">
    <property type="term" value="F:carboxylic ester hydrolase activity"/>
    <property type="evidence" value="ECO:0007669"/>
    <property type="project" value="TreeGrafter"/>
</dbReference>
<dbReference type="Pfam" id="PF00135">
    <property type="entry name" value="COesterase"/>
    <property type="match status" value="1"/>
</dbReference>
<dbReference type="VEuPathDB" id="FungiDB:NFIA_030520"/>
<proteinExistence type="inferred from homology"/>
<dbReference type="InterPro" id="IPR050654">
    <property type="entry name" value="AChE-related_enzymes"/>
</dbReference>
<dbReference type="GeneID" id="4589204"/>
<dbReference type="HOGENOM" id="CLU_006586_10_4_1"/>
<keyword evidence="3" id="KW-0732">Signal</keyword>
<dbReference type="EMBL" id="DS027693">
    <property type="protein sequence ID" value="EAW20619.1"/>
    <property type="molecule type" value="Genomic_DNA"/>
</dbReference>
<feature type="domain" description="Carboxylesterase type B" evidence="4">
    <location>
        <begin position="22"/>
        <end position="511"/>
    </location>
</feature>
<dbReference type="eggNOG" id="KOG4389">
    <property type="taxonomic scope" value="Eukaryota"/>
</dbReference>
<sequence>MKLPFLASWFCLWLSSAVATPLVQHNGVSYIGRITDDTESFLNIRYGQDTGNENRFKRPVPYSYPTGAIVNATQPGAACPQQLGNPVPSLTGLFGNTTQISEDCLTVRVDRPRNTHPGARLPVMVYLYGGGYAVGQIYDDTAYNPAGLVRENAKKGLPVIYAAINYRVGIFGFAASKALRDEDNLNVGLLDQRLGLQWVHDHIAAFGGDPDNVTIFGENVGWTNVQLQLTAYGGVKAPLFHRAILQSGPTLSGDALTAGLSDNHTTALAQMLNCTSALDDSTAELKCLRSVPLGTLVGAAVDFSLAFSPLAGIGTWRPTAPSSFIPDAPSKLLQAGRFHRHVDILVGWNEDDGTQFVLPTLSGTSAFEAFIQYLFPGLSPSNNQQLLALYPVSDFSDKPSEHIDRNFFHAAQVVRDAHFACPSLRVVEAWKQHAPARKTYLYSLNQTVFRVGHAEYNKSYVGQDHFSDIPYVFDYVDVPPYSTVADQTDYNMASRMSGSWAAFASFGQPTVPGLSGQQLAARNLTFAPWDPAYGRCGNLDTVALRVLGGPRDGMASIPRSGKADRAATVYDENLAERGGFWNREDVLAQTWM</sequence>
<reference evidence="6" key="1">
    <citation type="journal article" date="2008" name="PLoS Genet.">
        <title>Genomic islands in the pathogenic filamentous fungus Aspergillus fumigatus.</title>
        <authorList>
            <person name="Fedorova N.D."/>
            <person name="Khaldi N."/>
            <person name="Joardar V.S."/>
            <person name="Maiti R."/>
            <person name="Amedeo P."/>
            <person name="Anderson M.J."/>
            <person name="Crabtree J."/>
            <person name="Silva J.C."/>
            <person name="Badger J.H."/>
            <person name="Albarraq A."/>
            <person name="Angiuoli S."/>
            <person name="Bussey H."/>
            <person name="Bowyer P."/>
            <person name="Cotty P.J."/>
            <person name="Dyer P.S."/>
            <person name="Egan A."/>
            <person name="Galens K."/>
            <person name="Fraser-Liggett C.M."/>
            <person name="Haas B.J."/>
            <person name="Inman J.M."/>
            <person name="Kent R."/>
            <person name="Lemieux S."/>
            <person name="Malavazi I."/>
            <person name="Orvis J."/>
            <person name="Roemer T."/>
            <person name="Ronning C.M."/>
            <person name="Sundaram J.P."/>
            <person name="Sutton G."/>
            <person name="Turner G."/>
            <person name="Venter J.C."/>
            <person name="White O.R."/>
            <person name="Whitty B.R."/>
            <person name="Youngman P."/>
            <person name="Wolfe K.H."/>
            <person name="Goldman G.H."/>
            <person name="Wortman J.R."/>
            <person name="Jiang B."/>
            <person name="Denning D.W."/>
            <person name="Nierman W.C."/>
        </authorList>
    </citation>
    <scope>NUCLEOTIDE SEQUENCE [LARGE SCALE GENOMIC DNA]</scope>
    <source>
        <strain evidence="6">ATCC 1020 / DSM 3700 / CBS 544.65 / FGSC A1164 / JCM 1740 / NRRL 181 / WB 181</strain>
    </source>
</reference>
<dbReference type="SUPFAM" id="SSF53474">
    <property type="entry name" value="alpha/beta-Hydrolases"/>
    <property type="match status" value="1"/>
</dbReference>
<dbReference type="InterPro" id="IPR002018">
    <property type="entry name" value="CarbesteraseB"/>
</dbReference>
<name>A1D9Y8_NEOFI</name>
<comment type="similarity">
    <text evidence="1">Belongs to the type-B carboxylesterase/lipase family.</text>
</comment>
<gene>
    <name evidence="5" type="ORF">NFIA_030520</name>
</gene>